<keyword evidence="7" id="KW-0239">DNA-directed DNA polymerase</keyword>
<evidence type="ECO:0000256" key="7">
    <source>
        <dbReference type="ARBA" id="ARBA00022932"/>
    </source>
</evidence>
<keyword evidence="12" id="KW-1185">Reference proteome</keyword>
<evidence type="ECO:0000256" key="3">
    <source>
        <dbReference type="ARBA" id="ARBA00022490"/>
    </source>
</evidence>
<sequence length="244" mass="25793">MPTALALALTVPSAEFAAAIGRAARFLPDPDARGIYAMRGMLLTATADGVEVMATHGQETARIALDADVEAPGRVLVNGLMLARISRNLPSDPVLLSEGARGLGISCGSITYRLATLPLEDYPVGLEATSDGTGVRPAGRDGWERAMSTPSASSTLWRAPGRSRKPFDPSGLEVGAAVIWSRHADDGSLVSVSGQVWSAAEGRRTVWVVADGERVAVKVAERTYGEGSYRDGTYRQVTRLVEVE</sequence>
<dbReference type="RefSeq" id="WP_170201232.1">
    <property type="nucleotide sequence ID" value="NZ_RJKE01000001.1"/>
</dbReference>
<evidence type="ECO:0000256" key="9">
    <source>
        <dbReference type="SAM" id="MobiDB-lite"/>
    </source>
</evidence>
<evidence type="ECO:0000313" key="11">
    <source>
        <dbReference type="EMBL" id="ROO82596.1"/>
    </source>
</evidence>
<evidence type="ECO:0000256" key="6">
    <source>
        <dbReference type="ARBA" id="ARBA00022705"/>
    </source>
</evidence>
<keyword evidence="4" id="KW-0808">Transferase</keyword>
<dbReference type="Pfam" id="PF00712">
    <property type="entry name" value="DNA_pol3_beta"/>
    <property type="match status" value="1"/>
</dbReference>
<evidence type="ECO:0000256" key="1">
    <source>
        <dbReference type="ARBA" id="ARBA00004496"/>
    </source>
</evidence>
<name>A0A3N1CMP7_9ACTN</name>
<dbReference type="PANTHER" id="PTHR30478:SF0">
    <property type="entry name" value="BETA SLIDING CLAMP"/>
    <property type="match status" value="1"/>
</dbReference>
<protein>
    <submittedName>
        <fullName evidence="11">DNA polymerase III beta subunit-like protein</fullName>
    </submittedName>
</protein>
<evidence type="ECO:0000256" key="8">
    <source>
        <dbReference type="ARBA" id="ARBA00023125"/>
    </source>
</evidence>
<feature type="region of interest" description="Disordered" evidence="9">
    <location>
        <begin position="130"/>
        <end position="162"/>
    </location>
</feature>
<accession>A0A3N1CMP7</accession>
<proteinExistence type="inferred from homology"/>
<dbReference type="InterPro" id="IPR022634">
    <property type="entry name" value="DNA_polIII_beta_N"/>
</dbReference>
<evidence type="ECO:0000256" key="5">
    <source>
        <dbReference type="ARBA" id="ARBA00022695"/>
    </source>
</evidence>
<organism evidence="11 12">
    <name type="scientific">Actinocorallia herbida</name>
    <dbReference type="NCBI Taxonomy" id="58109"/>
    <lineage>
        <taxon>Bacteria</taxon>
        <taxon>Bacillati</taxon>
        <taxon>Actinomycetota</taxon>
        <taxon>Actinomycetes</taxon>
        <taxon>Streptosporangiales</taxon>
        <taxon>Thermomonosporaceae</taxon>
        <taxon>Actinocorallia</taxon>
    </lineage>
</organism>
<dbReference type="PANTHER" id="PTHR30478">
    <property type="entry name" value="DNA POLYMERASE III SUBUNIT BETA"/>
    <property type="match status" value="1"/>
</dbReference>
<comment type="subcellular location">
    <subcellularLocation>
        <location evidence="1">Cytoplasm</location>
    </subcellularLocation>
</comment>
<keyword evidence="3" id="KW-0963">Cytoplasm</keyword>
<dbReference type="GO" id="GO:0005737">
    <property type="term" value="C:cytoplasm"/>
    <property type="evidence" value="ECO:0007669"/>
    <property type="project" value="UniProtKB-SubCell"/>
</dbReference>
<comment type="caution">
    <text evidence="11">The sequence shown here is derived from an EMBL/GenBank/DDBJ whole genome shotgun (WGS) entry which is preliminary data.</text>
</comment>
<dbReference type="InterPro" id="IPR046938">
    <property type="entry name" value="DNA_clamp_sf"/>
</dbReference>
<dbReference type="Gene3D" id="3.10.150.10">
    <property type="entry name" value="DNA Polymerase III, subunit A, domain 2"/>
    <property type="match status" value="1"/>
</dbReference>
<dbReference type="SUPFAM" id="SSF55979">
    <property type="entry name" value="DNA clamp"/>
    <property type="match status" value="1"/>
</dbReference>
<gene>
    <name evidence="11" type="ORF">EDD29_0077</name>
</gene>
<dbReference type="GO" id="GO:0006271">
    <property type="term" value="P:DNA strand elongation involved in DNA replication"/>
    <property type="evidence" value="ECO:0007669"/>
    <property type="project" value="TreeGrafter"/>
</dbReference>
<dbReference type="Proteomes" id="UP000272400">
    <property type="component" value="Unassembled WGS sequence"/>
</dbReference>
<feature type="domain" description="DNA polymerase III beta sliding clamp N-terminal" evidence="10">
    <location>
        <begin position="9"/>
        <end position="124"/>
    </location>
</feature>
<dbReference type="GO" id="GO:0008408">
    <property type="term" value="F:3'-5' exonuclease activity"/>
    <property type="evidence" value="ECO:0007669"/>
    <property type="project" value="InterPro"/>
</dbReference>
<keyword evidence="6" id="KW-0235">DNA replication</keyword>
<evidence type="ECO:0000256" key="2">
    <source>
        <dbReference type="ARBA" id="ARBA00010752"/>
    </source>
</evidence>
<evidence type="ECO:0000259" key="10">
    <source>
        <dbReference type="Pfam" id="PF00712"/>
    </source>
</evidence>
<keyword evidence="5" id="KW-0548">Nucleotidyltransferase</keyword>
<comment type="similarity">
    <text evidence="2">Belongs to the beta sliding clamp family.</text>
</comment>
<dbReference type="GO" id="GO:0009360">
    <property type="term" value="C:DNA polymerase III complex"/>
    <property type="evidence" value="ECO:0007669"/>
    <property type="project" value="InterPro"/>
</dbReference>
<dbReference type="GO" id="GO:0003677">
    <property type="term" value="F:DNA binding"/>
    <property type="evidence" value="ECO:0007669"/>
    <property type="project" value="UniProtKB-KW"/>
</dbReference>
<dbReference type="InterPro" id="IPR001001">
    <property type="entry name" value="DNA_polIII_beta"/>
</dbReference>
<evidence type="ECO:0000256" key="4">
    <source>
        <dbReference type="ARBA" id="ARBA00022679"/>
    </source>
</evidence>
<evidence type="ECO:0000313" key="12">
    <source>
        <dbReference type="Proteomes" id="UP000272400"/>
    </source>
</evidence>
<dbReference type="AlphaFoldDB" id="A0A3N1CMP7"/>
<reference evidence="11 12" key="1">
    <citation type="submission" date="2018-11" db="EMBL/GenBank/DDBJ databases">
        <title>Sequencing the genomes of 1000 actinobacteria strains.</title>
        <authorList>
            <person name="Klenk H.-P."/>
        </authorList>
    </citation>
    <scope>NUCLEOTIDE SEQUENCE [LARGE SCALE GENOMIC DNA]</scope>
    <source>
        <strain evidence="11 12">DSM 44254</strain>
    </source>
</reference>
<keyword evidence="8" id="KW-0238">DNA-binding</keyword>
<dbReference type="GO" id="GO:0003887">
    <property type="term" value="F:DNA-directed DNA polymerase activity"/>
    <property type="evidence" value="ECO:0007669"/>
    <property type="project" value="UniProtKB-KW"/>
</dbReference>
<dbReference type="EMBL" id="RJKE01000001">
    <property type="protein sequence ID" value="ROO82596.1"/>
    <property type="molecule type" value="Genomic_DNA"/>
</dbReference>